<evidence type="ECO:0000256" key="1">
    <source>
        <dbReference type="ARBA" id="ARBA00007150"/>
    </source>
</evidence>
<feature type="transmembrane region" description="Helical" evidence="7">
    <location>
        <begin position="214"/>
        <end position="232"/>
    </location>
</feature>
<dbReference type="RefSeq" id="WP_211974058.1">
    <property type="nucleotide sequence ID" value="NZ_CBFHAM010000042.1"/>
</dbReference>
<dbReference type="EC" id="2.5.1.145" evidence="7"/>
<organism evidence="8 9">
    <name type="scientific">Chitinophaga hostae</name>
    <dbReference type="NCBI Taxonomy" id="2831022"/>
    <lineage>
        <taxon>Bacteria</taxon>
        <taxon>Pseudomonadati</taxon>
        <taxon>Bacteroidota</taxon>
        <taxon>Chitinophagia</taxon>
        <taxon>Chitinophagales</taxon>
        <taxon>Chitinophagaceae</taxon>
        <taxon>Chitinophaga</taxon>
    </lineage>
</organism>
<evidence type="ECO:0000256" key="7">
    <source>
        <dbReference type="HAMAP-Rule" id="MF_01147"/>
    </source>
</evidence>
<keyword evidence="6 7" id="KW-0472">Membrane</keyword>
<evidence type="ECO:0000256" key="5">
    <source>
        <dbReference type="ARBA" id="ARBA00022989"/>
    </source>
</evidence>
<comment type="subcellular location">
    <subcellularLocation>
        <location evidence="7">Cell membrane</location>
        <topology evidence="7">Multi-pass membrane protein</topology>
    </subcellularLocation>
</comment>
<dbReference type="GO" id="GO:0016740">
    <property type="term" value="F:transferase activity"/>
    <property type="evidence" value="ECO:0007669"/>
    <property type="project" value="UniProtKB-KW"/>
</dbReference>
<reference evidence="8 9" key="1">
    <citation type="submission" date="2021-04" db="EMBL/GenBank/DDBJ databases">
        <title>Chitinophaga sp. nov., isolated from the rhizosphere soil.</title>
        <authorList>
            <person name="He S."/>
        </authorList>
    </citation>
    <scope>NUCLEOTIDE SEQUENCE [LARGE SCALE GENOMIC DNA]</scope>
    <source>
        <strain evidence="8 9">2R12</strain>
    </source>
</reference>
<feature type="transmembrane region" description="Helical" evidence="7">
    <location>
        <begin position="183"/>
        <end position="202"/>
    </location>
</feature>
<evidence type="ECO:0000313" key="9">
    <source>
        <dbReference type="Proteomes" id="UP000676386"/>
    </source>
</evidence>
<keyword evidence="3 7" id="KW-0808">Transferase</keyword>
<sequence length="273" mass="31786">MILFIKWGIAPEIFHIGGFALRYYSIGFMLAFTGAYLLLRYVFREEHRSRETLDRLLIYIITGTLLGARLGHCFFYDFAYYKYHLWEIFLPFTFTEGHVEFTGYQGLASHGAAIGILLAALLFSFRYRTPFISLLDRLAIVVPLAGCFIRVGNFFNSEIIGIPAMLPWAVVFTRVDAQPRHPAQLYEALSYALIFCWLFYHYKKRTPFVKPGRLFGCLLIAVFSARFIIEFIKENQVAFERGYLLNMGQLLSIPLIALGIYFLNFYKRYDERN</sequence>
<proteinExistence type="inferred from homology"/>
<comment type="caution">
    <text evidence="8">The sequence shown here is derived from an EMBL/GenBank/DDBJ whole genome shotgun (WGS) entry which is preliminary data.</text>
</comment>
<evidence type="ECO:0000256" key="3">
    <source>
        <dbReference type="ARBA" id="ARBA00022679"/>
    </source>
</evidence>
<dbReference type="NCBIfam" id="TIGR00544">
    <property type="entry name" value="lgt"/>
    <property type="match status" value="1"/>
</dbReference>
<keyword evidence="2 7" id="KW-1003">Cell membrane</keyword>
<dbReference type="Pfam" id="PF01790">
    <property type="entry name" value="LGT"/>
    <property type="match status" value="1"/>
</dbReference>
<feature type="binding site" evidence="7">
    <location>
        <position position="150"/>
    </location>
    <ligand>
        <name>a 1,2-diacyl-sn-glycero-3-phospho-(1'-sn-glycerol)</name>
        <dbReference type="ChEBI" id="CHEBI:64716"/>
    </ligand>
</feature>
<dbReference type="InterPro" id="IPR001640">
    <property type="entry name" value="Lgt"/>
</dbReference>
<accession>A0ABS5J149</accession>
<keyword evidence="5 7" id="KW-1133">Transmembrane helix</keyword>
<evidence type="ECO:0000256" key="4">
    <source>
        <dbReference type="ARBA" id="ARBA00022692"/>
    </source>
</evidence>
<comment type="catalytic activity">
    <reaction evidence="7">
        <text>L-cysteinyl-[prolipoprotein] + a 1,2-diacyl-sn-glycero-3-phospho-(1'-sn-glycerol) = an S-1,2-diacyl-sn-glyceryl-L-cysteinyl-[prolipoprotein] + sn-glycerol 1-phosphate + H(+)</text>
        <dbReference type="Rhea" id="RHEA:56712"/>
        <dbReference type="Rhea" id="RHEA-COMP:14679"/>
        <dbReference type="Rhea" id="RHEA-COMP:14680"/>
        <dbReference type="ChEBI" id="CHEBI:15378"/>
        <dbReference type="ChEBI" id="CHEBI:29950"/>
        <dbReference type="ChEBI" id="CHEBI:57685"/>
        <dbReference type="ChEBI" id="CHEBI:64716"/>
        <dbReference type="ChEBI" id="CHEBI:140658"/>
        <dbReference type="EC" id="2.5.1.145"/>
    </reaction>
</comment>
<comment type="function">
    <text evidence="7">Catalyzes the transfer of the diacylglyceryl group from phosphatidylglycerol to the sulfhydryl group of the N-terminal cysteine of a prolipoprotein, the first step in the formation of mature lipoproteins.</text>
</comment>
<comment type="similarity">
    <text evidence="1 7">Belongs to the Lgt family.</text>
</comment>
<dbReference type="PROSITE" id="PS01311">
    <property type="entry name" value="LGT"/>
    <property type="match status" value="1"/>
</dbReference>
<gene>
    <name evidence="7 8" type="primary">lgt</name>
    <name evidence="8" type="ORF">KE626_16680</name>
</gene>
<comment type="pathway">
    <text evidence="7">Protein modification; lipoprotein biosynthesis (diacylglyceryl transfer).</text>
</comment>
<protein>
    <recommendedName>
        <fullName evidence="7">Phosphatidylglycerol--prolipoprotein diacylglyceryl transferase</fullName>
        <ecNumber evidence="7">2.5.1.145</ecNumber>
    </recommendedName>
</protein>
<feature type="transmembrane region" description="Helical" evidence="7">
    <location>
        <begin position="23"/>
        <end position="43"/>
    </location>
</feature>
<feature type="transmembrane region" description="Helical" evidence="7">
    <location>
        <begin position="55"/>
        <end position="81"/>
    </location>
</feature>
<feature type="transmembrane region" description="Helical" evidence="7">
    <location>
        <begin position="244"/>
        <end position="266"/>
    </location>
</feature>
<dbReference type="EMBL" id="JAGTXB010000007">
    <property type="protein sequence ID" value="MBS0028958.1"/>
    <property type="molecule type" value="Genomic_DNA"/>
</dbReference>
<feature type="transmembrane region" description="Helical" evidence="7">
    <location>
        <begin position="101"/>
        <end position="123"/>
    </location>
</feature>
<name>A0ABS5J149_9BACT</name>
<evidence type="ECO:0000313" key="8">
    <source>
        <dbReference type="EMBL" id="MBS0028958.1"/>
    </source>
</evidence>
<keyword evidence="4 7" id="KW-0812">Transmembrane</keyword>
<keyword evidence="9" id="KW-1185">Reference proteome</keyword>
<evidence type="ECO:0000256" key="6">
    <source>
        <dbReference type="ARBA" id="ARBA00023136"/>
    </source>
</evidence>
<dbReference type="PANTHER" id="PTHR30589:SF0">
    <property type="entry name" value="PHOSPHATIDYLGLYCEROL--PROLIPOPROTEIN DIACYLGLYCERYL TRANSFERASE"/>
    <property type="match status" value="1"/>
</dbReference>
<dbReference type="Proteomes" id="UP000676386">
    <property type="component" value="Unassembled WGS sequence"/>
</dbReference>
<dbReference type="PANTHER" id="PTHR30589">
    <property type="entry name" value="PROLIPOPROTEIN DIACYLGLYCERYL TRANSFERASE"/>
    <property type="match status" value="1"/>
</dbReference>
<evidence type="ECO:0000256" key="2">
    <source>
        <dbReference type="ARBA" id="ARBA00022475"/>
    </source>
</evidence>
<dbReference type="HAMAP" id="MF_01147">
    <property type="entry name" value="Lgt"/>
    <property type="match status" value="1"/>
</dbReference>